<evidence type="ECO:0000313" key="10">
    <source>
        <dbReference type="Proteomes" id="UP000886885"/>
    </source>
</evidence>
<organism evidence="9 10">
    <name type="scientific">Populus tomentosa</name>
    <name type="common">Chinese white poplar</name>
    <dbReference type="NCBI Taxonomy" id="118781"/>
    <lineage>
        <taxon>Eukaryota</taxon>
        <taxon>Viridiplantae</taxon>
        <taxon>Streptophyta</taxon>
        <taxon>Embryophyta</taxon>
        <taxon>Tracheophyta</taxon>
        <taxon>Spermatophyta</taxon>
        <taxon>Magnoliopsida</taxon>
        <taxon>eudicotyledons</taxon>
        <taxon>Gunneridae</taxon>
        <taxon>Pentapetalae</taxon>
        <taxon>rosids</taxon>
        <taxon>fabids</taxon>
        <taxon>Malpighiales</taxon>
        <taxon>Salicaceae</taxon>
        <taxon>Saliceae</taxon>
        <taxon>Populus</taxon>
    </lineage>
</organism>
<evidence type="ECO:0000256" key="5">
    <source>
        <dbReference type="ARBA" id="ARBA00023034"/>
    </source>
</evidence>
<keyword evidence="7" id="KW-1133">Transmembrane helix</keyword>
<feature type="compositionally biased region" description="Polar residues" evidence="6">
    <location>
        <begin position="881"/>
        <end position="905"/>
    </location>
</feature>
<evidence type="ECO:0000256" key="3">
    <source>
        <dbReference type="ARBA" id="ARBA00022676"/>
    </source>
</evidence>
<sequence>MGNEFRYPFTIEIWKLLWFIGLAVAVVLTFQHFELPYGNIISSLSSAQKDLGAGNSNLLTHAASSTPEMVSNTAQSNGLNTTAISPDRAQEIDNGHGTETPANVNNDVVPERSRGLNESSLIDSRGKESSPEQLVDTNTNSTSYVHNGVVSEGISGLNKSSGIDNHGKESKPEQLVDRNEDSTLEPVNSLGNGSAPQQTERSLSREDVTSISENIGASDARIAPIAPELLPVDSPPNITLQMNAEPSTIAHIVPVESNTSKVDKDAAPSLENDGKTGDQKKDLTLLHNNPSVTSFPEVKKEPQTPSLEVVSISEMKNLQLQRWSSPNSRRPRWPSVVDQELLNAKSQIQNAPIVENDPVLYAPLYWNVSMFKKSYELMEDILKVYIYKEGERPIFHQPLLNGIYASEGWFMKLLEELKVQIIFLLLAMTGYALLDSFRFTILHLNEFWDFWSIPTFGAIHQLLCYVCLFISQILDLLAPSETRQHMANCIRALCNSDAKEDFVFGKDASLPETYVLTPENPLRDLGGKPASKRSILAFFAGSLHGYLRTILLQHWENKDPDMKIFGRLPKVKGRGKMNYARYMKSSKYCICAKGYEVNSPRVVEAIFYECVPVIISDNFVPPFLEVLNWESFAVFVLEKDIPNLKKILLSIPAKKYRRMQTRVKRVQQHFLWHARPVKYDVFHMILHSIWVLQIHSLEYVSDLPLTSDNSTIRIPFAQYKRTWSLLDFWNFCGADRTYFGDPFVWIRSPLRSMDQGYQLLCLAKARRLLFLVGATVAIVIVVQYLEFPSSRVLVSLFSAVNTRSFMSRNSSTGSEALGNMTLSNVLSTTKTGILHETTDSDEALDDKKETAEVSKSEEKEGSPNNSNESERKRGSIDNFGLVSNETTSDDLANQDKNSTLNTINGSEEKKAVAPDASYINVDKDIAPISGRNRSSDADPGYPSSAPPMVNTFSNKTFSTDENSSPMIFQSSNTSSMRKDAAGALKRDENSGLLPNNYSMSTSGSFSSKVTATKRKTSKKPPSRVISIHQMNELLRQSHASSSSVRPLWPSGVDQEILFAKSQIENAPLIKNETRLYAPIYRNVSMFRRSYELMEKMLRVYVYQDGEKPIFHQPILDGIYASEGWFMKHMEANENFVTKDPGKAHLFYLPFSSRLLELTLYAPAETRGPLLNCIRALCNADIEVGFSIGKDVSLPETYVRSSQNPLKNLEGNPPSQRPILAFFAGNMHGYVRPVLLDYWGNKDPDMKIYGPMPHVKGNTNYIQHMKSSKFCVCPRGHEVNSPRIVEAIFYECVPVIISDNFVPPFFEVLDWESFAVIVLEKDIPNLKNILVSISEEKYIEMHKRVKKIDMATESKQSAVKMKPRSSNFDGSKGKIESSMKVKRIEISSKQKQPVVDSKNKSVSAVTIKTEVKSKSPSSSSRTTTTTTTTRVRQKKVFSLPGQRCDPPEEREPLRIFYESLSKQIPTSEMAEFWMMEHGLLSPERAKKAHERKQRKQKMQRLGTPIKSTNPSTSKPKSSQKQQQISKNGDLKAKRKISIDSDDDDFILSHKISKG</sequence>
<feature type="compositionally biased region" description="Basic and acidic residues" evidence="6">
    <location>
        <begin position="165"/>
        <end position="181"/>
    </location>
</feature>
<feature type="region of interest" description="Disordered" evidence="6">
    <location>
        <begin position="835"/>
        <end position="916"/>
    </location>
</feature>
<feature type="domain" description="Exostosin GT47" evidence="8">
    <location>
        <begin position="1176"/>
        <end position="1331"/>
    </location>
</feature>
<gene>
    <name evidence="9" type="ORF">POTOM_026295</name>
</gene>
<proteinExistence type="inferred from homology"/>
<dbReference type="GO" id="GO:0016757">
    <property type="term" value="F:glycosyltransferase activity"/>
    <property type="evidence" value="ECO:0007669"/>
    <property type="project" value="UniProtKB-KW"/>
</dbReference>
<accession>A0A8X7ZIM7</accession>
<feature type="domain" description="Exostosin GT47" evidence="8">
    <location>
        <begin position="482"/>
        <end position="649"/>
    </location>
</feature>
<evidence type="ECO:0000259" key="8">
    <source>
        <dbReference type="Pfam" id="PF03016"/>
    </source>
</evidence>
<feature type="region of interest" description="Disordered" evidence="6">
    <location>
        <begin position="987"/>
        <end position="1022"/>
    </location>
</feature>
<dbReference type="EMBL" id="JAAWWB010000012">
    <property type="protein sequence ID" value="KAG6770609.1"/>
    <property type="molecule type" value="Genomic_DNA"/>
</dbReference>
<dbReference type="InterPro" id="IPR040911">
    <property type="entry name" value="Exostosin_GT47"/>
</dbReference>
<feature type="region of interest" description="Disordered" evidence="6">
    <location>
        <begin position="259"/>
        <end position="300"/>
    </location>
</feature>
<protein>
    <recommendedName>
        <fullName evidence="8">Exostosin GT47 domain-containing protein</fullName>
    </recommendedName>
</protein>
<dbReference type="Proteomes" id="UP000886885">
    <property type="component" value="Chromosome 6D"/>
</dbReference>
<dbReference type="InterPro" id="IPR004263">
    <property type="entry name" value="Exostosin"/>
</dbReference>
<evidence type="ECO:0000256" key="1">
    <source>
        <dbReference type="ARBA" id="ARBA00004323"/>
    </source>
</evidence>
<name>A0A8X7ZIM7_POPTO</name>
<feature type="compositionally biased region" description="Polar residues" evidence="6">
    <location>
        <begin position="185"/>
        <end position="201"/>
    </location>
</feature>
<dbReference type="PANTHER" id="PTHR11062:SF108">
    <property type="entry name" value="EXOSTOSIN FAMILY PROTEIN"/>
    <property type="match status" value="1"/>
</dbReference>
<feature type="compositionally biased region" description="Basic residues" evidence="6">
    <location>
        <begin position="1485"/>
        <end position="1497"/>
    </location>
</feature>
<feature type="transmembrane region" description="Helical" evidence="7">
    <location>
        <begin position="16"/>
        <end position="33"/>
    </location>
</feature>
<keyword evidence="5" id="KW-0333">Golgi apparatus</keyword>
<comment type="caution">
    <text evidence="9">The sequence shown here is derived from an EMBL/GenBank/DDBJ whole genome shotgun (WGS) entry which is preliminary data.</text>
</comment>
<feature type="compositionally biased region" description="Polar residues" evidence="6">
    <location>
        <begin position="992"/>
        <end position="1010"/>
    </location>
</feature>
<keyword evidence="3" id="KW-0328">Glycosyltransferase</keyword>
<dbReference type="Pfam" id="PF03016">
    <property type="entry name" value="Exostosin_GT47"/>
    <property type="match status" value="2"/>
</dbReference>
<dbReference type="GO" id="GO:0000139">
    <property type="term" value="C:Golgi membrane"/>
    <property type="evidence" value="ECO:0007669"/>
    <property type="project" value="UniProtKB-SubCell"/>
</dbReference>
<comment type="subcellular location">
    <subcellularLocation>
        <location evidence="1">Golgi apparatus membrane</location>
        <topology evidence="1">Single-pass type II membrane protein</topology>
    </subcellularLocation>
</comment>
<feature type="compositionally biased region" description="Low complexity" evidence="6">
    <location>
        <begin position="1413"/>
        <end position="1429"/>
    </location>
</feature>
<keyword evidence="7" id="KW-0472">Membrane</keyword>
<keyword evidence="10" id="KW-1185">Reference proteome</keyword>
<feature type="compositionally biased region" description="Polar residues" evidence="6">
    <location>
        <begin position="131"/>
        <end position="145"/>
    </location>
</feature>
<keyword evidence="3" id="KW-0808">Transferase</keyword>
<feature type="compositionally biased region" description="Low complexity" evidence="6">
    <location>
        <begin position="1504"/>
        <end position="1526"/>
    </location>
</feature>
<evidence type="ECO:0000256" key="4">
    <source>
        <dbReference type="ARBA" id="ARBA00022968"/>
    </source>
</evidence>
<dbReference type="PANTHER" id="PTHR11062">
    <property type="entry name" value="EXOSTOSIN HEPARAN SULFATE GLYCOSYLTRANSFERASE -RELATED"/>
    <property type="match status" value="1"/>
</dbReference>
<keyword evidence="7" id="KW-0812">Transmembrane</keyword>
<feature type="region of interest" description="Disordered" evidence="6">
    <location>
        <begin position="955"/>
        <end position="974"/>
    </location>
</feature>
<evidence type="ECO:0000256" key="7">
    <source>
        <dbReference type="SAM" id="Phobius"/>
    </source>
</evidence>
<dbReference type="OrthoDB" id="1924787at2759"/>
<keyword evidence="4" id="KW-0735">Signal-anchor</keyword>
<evidence type="ECO:0000313" key="9">
    <source>
        <dbReference type="EMBL" id="KAG6770609.1"/>
    </source>
</evidence>
<evidence type="ECO:0000256" key="2">
    <source>
        <dbReference type="ARBA" id="ARBA00010271"/>
    </source>
</evidence>
<comment type="similarity">
    <text evidence="2">Belongs to the glycosyltransferase 47 family.</text>
</comment>
<feature type="region of interest" description="Disordered" evidence="6">
    <location>
        <begin position="89"/>
        <end position="208"/>
    </location>
</feature>
<feature type="compositionally biased region" description="Basic residues" evidence="6">
    <location>
        <begin position="1011"/>
        <end position="1021"/>
    </location>
</feature>
<feature type="region of interest" description="Disordered" evidence="6">
    <location>
        <begin position="1351"/>
        <end position="1374"/>
    </location>
</feature>
<feature type="region of interest" description="Disordered" evidence="6">
    <location>
        <begin position="1482"/>
        <end position="1553"/>
    </location>
</feature>
<evidence type="ECO:0000256" key="6">
    <source>
        <dbReference type="SAM" id="MobiDB-lite"/>
    </source>
</evidence>
<reference evidence="9" key="1">
    <citation type="journal article" date="2020" name="bioRxiv">
        <title>Hybrid origin of Populus tomentosa Carr. identified through genome sequencing and phylogenomic analysis.</title>
        <authorList>
            <person name="An X."/>
            <person name="Gao K."/>
            <person name="Chen Z."/>
            <person name="Li J."/>
            <person name="Yang X."/>
            <person name="Yang X."/>
            <person name="Zhou J."/>
            <person name="Guo T."/>
            <person name="Zhao T."/>
            <person name="Huang S."/>
            <person name="Miao D."/>
            <person name="Khan W.U."/>
            <person name="Rao P."/>
            <person name="Ye M."/>
            <person name="Lei B."/>
            <person name="Liao W."/>
            <person name="Wang J."/>
            <person name="Ji L."/>
            <person name="Li Y."/>
            <person name="Guo B."/>
            <person name="Mustafa N.S."/>
            <person name="Li S."/>
            <person name="Yun Q."/>
            <person name="Keller S.R."/>
            <person name="Mao J."/>
            <person name="Zhang R."/>
            <person name="Strauss S.H."/>
        </authorList>
    </citation>
    <scope>NUCLEOTIDE SEQUENCE</scope>
    <source>
        <strain evidence="9">GM15</strain>
        <tissue evidence="9">Leaf</tissue>
    </source>
</reference>
<feature type="region of interest" description="Disordered" evidence="6">
    <location>
        <begin position="1406"/>
        <end position="1449"/>
    </location>
</feature>
<feature type="compositionally biased region" description="Basic and acidic residues" evidence="6">
    <location>
        <begin position="261"/>
        <end position="284"/>
    </location>
</feature>
<feature type="compositionally biased region" description="Basic and acidic residues" evidence="6">
    <location>
        <begin position="845"/>
        <end position="861"/>
    </location>
</feature>